<reference evidence="1 2" key="1">
    <citation type="submission" date="2019-05" db="EMBL/GenBank/DDBJ databases">
        <title>Another draft genome of Portunus trituberculatus and its Hox gene families provides insights of decapod evolution.</title>
        <authorList>
            <person name="Jeong J.-H."/>
            <person name="Song I."/>
            <person name="Kim S."/>
            <person name="Choi T."/>
            <person name="Kim D."/>
            <person name="Ryu S."/>
            <person name="Kim W."/>
        </authorList>
    </citation>
    <scope>NUCLEOTIDE SEQUENCE [LARGE SCALE GENOMIC DNA]</scope>
    <source>
        <tissue evidence="1">Muscle</tissue>
    </source>
</reference>
<dbReference type="Proteomes" id="UP000324222">
    <property type="component" value="Unassembled WGS sequence"/>
</dbReference>
<gene>
    <name evidence="1" type="ORF">E2C01_010582</name>
</gene>
<keyword evidence="2" id="KW-1185">Reference proteome</keyword>
<proteinExistence type="predicted"/>
<dbReference type="AlphaFoldDB" id="A0A5B7D8S0"/>
<evidence type="ECO:0000313" key="1">
    <source>
        <dbReference type="EMBL" id="MPC17718.1"/>
    </source>
</evidence>
<evidence type="ECO:0000313" key="2">
    <source>
        <dbReference type="Proteomes" id="UP000324222"/>
    </source>
</evidence>
<sequence length="91" mass="10436">MSLAAYSPMTVQPQSQEEHCCLHPLKRLGLEKTPECWVESLDDAEGYQCCAQYGCAPLSPNESHICPGRLMGPFQESWRVDQDWETHQRLR</sequence>
<name>A0A5B7D8S0_PORTR</name>
<protein>
    <submittedName>
        <fullName evidence="1">Uncharacterized protein</fullName>
    </submittedName>
</protein>
<accession>A0A5B7D8S0</accession>
<dbReference type="EMBL" id="VSRR010000615">
    <property type="protein sequence ID" value="MPC17718.1"/>
    <property type="molecule type" value="Genomic_DNA"/>
</dbReference>
<organism evidence="1 2">
    <name type="scientific">Portunus trituberculatus</name>
    <name type="common">Swimming crab</name>
    <name type="synonym">Neptunus trituberculatus</name>
    <dbReference type="NCBI Taxonomy" id="210409"/>
    <lineage>
        <taxon>Eukaryota</taxon>
        <taxon>Metazoa</taxon>
        <taxon>Ecdysozoa</taxon>
        <taxon>Arthropoda</taxon>
        <taxon>Crustacea</taxon>
        <taxon>Multicrustacea</taxon>
        <taxon>Malacostraca</taxon>
        <taxon>Eumalacostraca</taxon>
        <taxon>Eucarida</taxon>
        <taxon>Decapoda</taxon>
        <taxon>Pleocyemata</taxon>
        <taxon>Brachyura</taxon>
        <taxon>Eubrachyura</taxon>
        <taxon>Portunoidea</taxon>
        <taxon>Portunidae</taxon>
        <taxon>Portuninae</taxon>
        <taxon>Portunus</taxon>
    </lineage>
</organism>
<comment type="caution">
    <text evidence="1">The sequence shown here is derived from an EMBL/GenBank/DDBJ whole genome shotgun (WGS) entry which is preliminary data.</text>
</comment>